<sequence length="259" mass="29345">MKKIILSIMTIFILTFSLNISNVNAVEKQNSISASNEDSNDSGAKIVKETEQDYYIQSTYKNGTTTAIADIKLNKKTNKMEAQVKINNNGIKHIKNYKVISHELNEDMFKATIQDKETHLVYNIDPTKLQASGVSPVTILKYLFKNGEKAAVKKHGKNAVKKAKIKKKYNVLTPKAVITKPNNIKHIMESKHHWNKVLFKADWPNVQRLISFTLRYGDFKRINAFSAERTLKINGHTVHVRYNPLAPNDSTSVGTAFVK</sequence>
<feature type="chain" id="PRO_5043388117" evidence="1">
    <location>
        <begin position="26"/>
        <end position="259"/>
    </location>
</feature>
<protein>
    <submittedName>
        <fullName evidence="2">SAR2788 family putative toxin</fullName>
    </submittedName>
</protein>
<proteinExistence type="predicted"/>
<reference evidence="2" key="1">
    <citation type="submission" date="2025-02" db="EMBL/GenBank/DDBJ databases">
        <title>Complete genome sequences of 52 Bacillus and Priestia strains isolated from West-African fermentations and 26 reference strains from the DSMZ collection.</title>
        <authorList>
            <person name="Wiedenbein E.S."/>
            <person name="Canoy T.S."/>
            <person name="Hui Y."/>
            <person name="Parkouda C."/>
            <person name="Dawende C."/>
            <person name="Ametefe E."/>
            <person name="Jespersen L."/>
            <person name="Nielsen D.S."/>
        </authorList>
    </citation>
    <scope>NUCLEOTIDE SEQUENCE</scope>
    <source>
        <strain evidence="2">PRO56</strain>
    </source>
</reference>
<dbReference type="AlphaFoldDB" id="A0AAX3RLY3"/>
<organism evidence="2 3">
    <name type="scientific">Bacillus subtilis</name>
    <dbReference type="NCBI Taxonomy" id="1423"/>
    <lineage>
        <taxon>Bacteria</taxon>
        <taxon>Bacillati</taxon>
        <taxon>Bacillota</taxon>
        <taxon>Bacilli</taxon>
        <taxon>Bacillales</taxon>
        <taxon>Bacillaceae</taxon>
        <taxon>Bacillus</taxon>
    </lineage>
</organism>
<feature type="signal peptide" evidence="1">
    <location>
        <begin position="1"/>
        <end position="25"/>
    </location>
</feature>
<name>A0AAX3RLY3_BACIU</name>
<evidence type="ECO:0000256" key="1">
    <source>
        <dbReference type="SAM" id="SignalP"/>
    </source>
</evidence>
<dbReference type="NCBIfam" id="NF038340">
    <property type="entry name" value="SAR2788_fam"/>
    <property type="match status" value="1"/>
</dbReference>
<dbReference type="Proteomes" id="UP001214898">
    <property type="component" value="Chromosome"/>
</dbReference>
<evidence type="ECO:0000313" key="3">
    <source>
        <dbReference type="Proteomes" id="UP001214898"/>
    </source>
</evidence>
<accession>A0AAX3RLY3</accession>
<dbReference type="EMBL" id="CP120576">
    <property type="protein sequence ID" value="WEY84353.1"/>
    <property type="molecule type" value="Genomic_DNA"/>
</dbReference>
<gene>
    <name evidence="2" type="ORF">P5633_18960</name>
</gene>
<evidence type="ECO:0000313" key="2">
    <source>
        <dbReference type="EMBL" id="WEY84353.1"/>
    </source>
</evidence>
<keyword evidence="1" id="KW-0732">Signal</keyword>